<sequence length="361" mass="40206">MKKLIFVTLCILIIAIPTVVIVLHYAQAQNSPQHAASLPSKPTQPANAWKAHVMAWIYPGPPACNAANEYKDGRIIDTLKPQYYTLNQSGVLIQLDAADKGCNAYSQENAADIKQHSAHQYVTVAGDATSMGALVTDQDKMLRAVNTLKTFVDTVKFTGVEIDFEEFSQWTPQQYHGYKSFLTQLGEALHQGGFKLMVDGPPMIADDTSQYQWRYEDFNTLPIDYIVVMEYDWQYDFGVGTPIAPLAREEDTTRGIIAKISDINKIVVGIPAYGYHGQKGSTKITIDTNAQSQMYPGYATAKRDNSSAEMMFTNAGVFYDYADTQTLNTRRSLIESLGIRNISVWHLGGNQWFSGKSEPRS</sequence>
<dbReference type="Proteomes" id="UP000287224">
    <property type="component" value="Unassembled WGS sequence"/>
</dbReference>
<name>A0A401ZG78_9CHLR</name>
<organism evidence="2 3">
    <name type="scientific">Dictyobacter aurantiacus</name>
    <dbReference type="NCBI Taxonomy" id="1936993"/>
    <lineage>
        <taxon>Bacteria</taxon>
        <taxon>Bacillati</taxon>
        <taxon>Chloroflexota</taxon>
        <taxon>Ktedonobacteria</taxon>
        <taxon>Ktedonobacterales</taxon>
        <taxon>Dictyobacteraceae</taxon>
        <taxon>Dictyobacter</taxon>
    </lineage>
</organism>
<dbReference type="SUPFAM" id="SSF51445">
    <property type="entry name" value="(Trans)glycosidases"/>
    <property type="match status" value="1"/>
</dbReference>
<comment type="caution">
    <text evidence="2">The sequence shown here is derived from an EMBL/GenBank/DDBJ whole genome shotgun (WGS) entry which is preliminary data.</text>
</comment>
<feature type="domain" description="GH18" evidence="1">
    <location>
        <begin position="51"/>
        <end position="361"/>
    </location>
</feature>
<keyword evidence="3" id="KW-1185">Reference proteome</keyword>
<accession>A0A401ZG78</accession>
<dbReference type="PANTHER" id="PTHR46066">
    <property type="entry name" value="CHITINASE DOMAIN-CONTAINING PROTEIN 1 FAMILY MEMBER"/>
    <property type="match status" value="1"/>
</dbReference>
<evidence type="ECO:0000259" key="1">
    <source>
        <dbReference type="PROSITE" id="PS51910"/>
    </source>
</evidence>
<dbReference type="Gene3D" id="3.20.20.80">
    <property type="entry name" value="Glycosidases"/>
    <property type="match status" value="1"/>
</dbReference>
<dbReference type="GO" id="GO:0005975">
    <property type="term" value="P:carbohydrate metabolic process"/>
    <property type="evidence" value="ECO:0007669"/>
    <property type="project" value="InterPro"/>
</dbReference>
<dbReference type="InterPro" id="IPR017853">
    <property type="entry name" value="GH"/>
</dbReference>
<gene>
    <name evidence="2" type="ORF">KDAU_31780</name>
</gene>
<dbReference type="Gene3D" id="3.10.50.10">
    <property type="match status" value="1"/>
</dbReference>
<reference evidence="3" key="1">
    <citation type="submission" date="2018-12" db="EMBL/GenBank/DDBJ databases">
        <title>Tengunoibacter tsumagoiensis gen. nov., sp. nov., Dictyobacter kobayashii sp. nov., D. alpinus sp. nov., and D. joshuensis sp. nov. and description of Dictyobacteraceae fam. nov. within the order Ktedonobacterales isolated from Tengu-no-mugimeshi.</title>
        <authorList>
            <person name="Wang C.M."/>
            <person name="Zheng Y."/>
            <person name="Sakai Y."/>
            <person name="Toyoda A."/>
            <person name="Minakuchi Y."/>
            <person name="Abe K."/>
            <person name="Yokota A."/>
            <person name="Yabe S."/>
        </authorList>
    </citation>
    <scope>NUCLEOTIDE SEQUENCE [LARGE SCALE GENOMIC DNA]</scope>
    <source>
        <strain evidence="3">S-27</strain>
    </source>
</reference>
<evidence type="ECO:0000313" key="2">
    <source>
        <dbReference type="EMBL" id="GCE05849.1"/>
    </source>
</evidence>
<evidence type="ECO:0000313" key="3">
    <source>
        <dbReference type="Proteomes" id="UP000287224"/>
    </source>
</evidence>
<dbReference type="PANTHER" id="PTHR46066:SF2">
    <property type="entry name" value="CHITINASE DOMAIN-CONTAINING PROTEIN 1"/>
    <property type="match status" value="1"/>
</dbReference>
<dbReference type="AlphaFoldDB" id="A0A401ZG78"/>
<dbReference type="InterPro" id="IPR029070">
    <property type="entry name" value="Chitinase_insertion_sf"/>
</dbReference>
<protein>
    <recommendedName>
        <fullName evidence="1">GH18 domain-containing protein</fullName>
    </recommendedName>
</protein>
<dbReference type="Pfam" id="PF00704">
    <property type="entry name" value="Glyco_hydro_18"/>
    <property type="match status" value="1"/>
</dbReference>
<proteinExistence type="predicted"/>
<dbReference type="OrthoDB" id="9769314at2"/>
<dbReference type="InterPro" id="IPR001223">
    <property type="entry name" value="Glyco_hydro18_cat"/>
</dbReference>
<dbReference type="RefSeq" id="WP_126596860.1">
    <property type="nucleotide sequence ID" value="NZ_BIFQ01000001.1"/>
</dbReference>
<dbReference type="PROSITE" id="PS51910">
    <property type="entry name" value="GH18_2"/>
    <property type="match status" value="1"/>
</dbReference>
<dbReference type="EMBL" id="BIFQ01000001">
    <property type="protein sequence ID" value="GCE05849.1"/>
    <property type="molecule type" value="Genomic_DNA"/>
</dbReference>